<reference evidence="2" key="1">
    <citation type="submission" date="2023-05" db="EMBL/GenBank/DDBJ databases">
        <title>Comparative genomics of Bacillaceae isolates and their secondary metabolite potential.</title>
        <authorList>
            <person name="Song L."/>
            <person name="Nielsen L.J."/>
            <person name="Mohite O."/>
            <person name="Xu X."/>
            <person name="Weber T."/>
            <person name="Kovacs A.T."/>
        </authorList>
    </citation>
    <scope>NUCLEOTIDE SEQUENCE</scope>
    <source>
        <strain evidence="2">B2_4</strain>
    </source>
</reference>
<evidence type="ECO:0000259" key="1">
    <source>
        <dbReference type="Pfam" id="PF07833"/>
    </source>
</evidence>
<gene>
    <name evidence="2" type="ORF">QNH46_06375</name>
</gene>
<dbReference type="RefSeq" id="WP_283927369.1">
    <property type="nucleotide sequence ID" value="NZ_CP126084.1"/>
</dbReference>
<feature type="domain" description="Copper amine oxidase-like N-terminal" evidence="1">
    <location>
        <begin position="76"/>
        <end position="115"/>
    </location>
</feature>
<organism evidence="2 3">
    <name type="scientific">Paenibacillus woosongensis</name>
    <dbReference type="NCBI Taxonomy" id="307580"/>
    <lineage>
        <taxon>Bacteria</taxon>
        <taxon>Bacillati</taxon>
        <taxon>Bacillota</taxon>
        <taxon>Bacilli</taxon>
        <taxon>Bacillales</taxon>
        <taxon>Paenibacillaceae</taxon>
        <taxon>Paenibacillus</taxon>
    </lineage>
</organism>
<name>A0AA95I967_9BACL</name>
<evidence type="ECO:0000313" key="3">
    <source>
        <dbReference type="Proteomes" id="UP001177943"/>
    </source>
</evidence>
<protein>
    <submittedName>
        <fullName evidence="2">Stalk domain-containing protein</fullName>
    </submittedName>
</protein>
<dbReference type="KEGG" id="pwn:QNH46_06375"/>
<dbReference type="EMBL" id="CP126084">
    <property type="protein sequence ID" value="WHX50287.1"/>
    <property type="molecule type" value="Genomic_DNA"/>
</dbReference>
<sequence>MSAVQAGLLAVIAPKYGCLQYSRFLVIGTALVLLLTFSAGVSAASTLERIQANLNHGISFLLNGQAWTAKDANGAKAVPISYKGTTYVPLRAVAEATGADIRFDAAKQQISITTGPVAQTPGKGERSPFSVDNVSHFKWSYYTSGITRNKADLQFGETQYEAAFMVTGVNSAGQGVAFKVKDGTKKVGVLVGFKTPKSDKVYSGSYTIADKDGQAFATGKIENGTVAENVLVLPNNTTELYVKFIGPAGEDSTGYVIWDESWLEN</sequence>
<dbReference type="Pfam" id="PF07833">
    <property type="entry name" value="Cu_amine_oxidN1"/>
    <property type="match status" value="1"/>
</dbReference>
<evidence type="ECO:0000313" key="2">
    <source>
        <dbReference type="EMBL" id="WHX50287.1"/>
    </source>
</evidence>
<dbReference type="Proteomes" id="UP001177943">
    <property type="component" value="Chromosome"/>
</dbReference>
<dbReference type="AlphaFoldDB" id="A0AA95I967"/>
<proteinExistence type="predicted"/>
<dbReference type="InterPro" id="IPR012854">
    <property type="entry name" value="Cu_amine_oxidase-like_N"/>
</dbReference>
<accession>A0AA95I967</accession>